<keyword evidence="6" id="KW-1185">Reference proteome</keyword>
<reference evidence="5 6" key="1">
    <citation type="submission" date="2019-12" db="EMBL/GenBank/DDBJ databases">
        <title>Genomic-based taxomic classification of the family Erythrobacteraceae.</title>
        <authorList>
            <person name="Xu L."/>
        </authorList>
    </citation>
    <scope>NUCLEOTIDE SEQUENCE [LARGE SCALE GENOMIC DNA]</scope>
    <source>
        <strain evidence="5 6">MCCC 1K02066</strain>
    </source>
</reference>
<dbReference type="EMBL" id="WTYK01000001">
    <property type="protein sequence ID" value="MXP40055.1"/>
    <property type="molecule type" value="Genomic_DNA"/>
</dbReference>
<dbReference type="OrthoDB" id="9804926at2"/>
<dbReference type="Proteomes" id="UP000469159">
    <property type="component" value="Unassembled WGS sequence"/>
</dbReference>
<dbReference type="AlphaFoldDB" id="A0A6I4USA9"/>
<comment type="caution">
    <text evidence="5">The sequence shown here is derived from an EMBL/GenBank/DDBJ whole genome shotgun (WGS) entry which is preliminary data.</text>
</comment>
<dbReference type="GO" id="GO:0006508">
    <property type="term" value="P:proteolysis"/>
    <property type="evidence" value="ECO:0007669"/>
    <property type="project" value="UniProtKB-KW"/>
</dbReference>
<dbReference type="Pfam" id="PF04586">
    <property type="entry name" value="Peptidase_S78"/>
    <property type="match status" value="1"/>
</dbReference>
<accession>A0A6I4USA9</accession>
<evidence type="ECO:0000256" key="1">
    <source>
        <dbReference type="ARBA" id="ARBA00022612"/>
    </source>
</evidence>
<dbReference type="GO" id="GO:0008233">
    <property type="term" value="F:peptidase activity"/>
    <property type="evidence" value="ECO:0007669"/>
    <property type="project" value="UniProtKB-KW"/>
</dbReference>
<keyword evidence="1" id="KW-1188">Viral release from host cell</keyword>
<organism evidence="5 6">
    <name type="scientific">Croceibacterium soli</name>
    <dbReference type="NCBI Taxonomy" id="1739690"/>
    <lineage>
        <taxon>Bacteria</taxon>
        <taxon>Pseudomonadati</taxon>
        <taxon>Pseudomonadota</taxon>
        <taxon>Alphaproteobacteria</taxon>
        <taxon>Sphingomonadales</taxon>
        <taxon>Erythrobacteraceae</taxon>
        <taxon>Croceibacterium</taxon>
    </lineage>
</organism>
<evidence type="ECO:0000256" key="3">
    <source>
        <dbReference type="ARBA" id="ARBA00022801"/>
    </source>
</evidence>
<dbReference type="InterPro" id="IPR054613">
    <property type="entry name" value="Peptidase_S78_dom"/>
</dbReference>
<proteinExistence type="predicted"/>
<sequence length="53" mass="5597">MRIAGYAALFGVADGAGDRIRPGAFARALAEGGALPLLWQHDADILTRYPTGR</sequence>
<feature type="domain" description="Prohead serine protease" evidence="4">
    <location>
        <begin position="3"/>
        <end position="44"/>
    </location>
</feature>
<keyword evidence="2" id="KW-0645">Protease</keyword>
<keyword evidence="3" id="KW-0378">Hydrolase</keyword>
<gene>
    <name evidence="5" type="ORF">GRI75_00160</name>
</gene>
<evidence type="ECO:0000259" key="4">
    <source>
        <dbReference type="Pfam" id="PF04586"/>
    </source>
</evidence>
<name>A0A6I4USA9_9SPHN</name>
<evidence type="ECO:0000256" key="2">
    <source>
        <dbReference type="ARBA" id="ARBA00022670"/>
    </source>
</evidence>
<evidence type="ECO:0000313" key="5">
    <source>
        <dbReference type="EMBL" id="MXP40055.1"/>
    </source>
</evidence>
<evidence type="ECO:0000313" key="6">
    <source>
        <dbReference type="Proteomes" id="UP000469159"/>
    </source>
</evidence>
<dbReference type="SUPFAM" id="SSF50789">
    <property type="entry name" value="Herpes virus serine proteinase, assemblin"/>
    <property type="match status" value="1"/>
</dbReference>
<protein>
    <recommendedName>
        <fullName evidence="4">Prohead serine protease domain-containing protein</fullName>
    </recommendedName>
</protein>